<protein>
    <submittedName>
        <fullName evidence="3">Vacuolar protein sorting-associated protein 54-like</fullName>
    </submittedName>
</protein>
<feature type="compositionally biased region" description="Low complexity" evidence="1">
    <location>
        <begin position="1"/>
        <end position="15"/>
    </location>
</feature>
<name>A0A9Y3S5I4_9CICH</name>
<dbReference type="RefSeq" id="XP_005755869.1">
    <property type="nucleotide sequence ID" value="XM_005755812.1"/>
</dbReference>
<reference evidence="3" key="1">
    <citation type="submission" date="2025-08" db="UniProtKB">
        <authorList>
            <consortium name="RefSeq"/>
        </authorList>
    </citation>
    <scope>IDENTIFICATION</scope>
</reference>
<keyword evidence="2" id="KW-1185">Reference proteome</keyword>
<feature type="region of interest" description="Disordered" evidence="1">
    <location>
        <begin position="64"/>
        <end position="88"/>
    </location>
</feature>
<evidence type="ECO:0000256" key="1">
    <source>
        <dbReference type="SAM" id="MobiDB-lite"/>
    </source>
</evidence>
<dbReference type="GeneID" id="102207695"/>
<proteinExistence type="predicted"/>
<gene>
    <name evidence="3" type="primary">LOC102207695</name>
</gene>
<dbReference type="AlphaFoldDB" id="A0A9Y3S5I4"/>
<feature type="non-terminal residue" evidence="3">
    <location>
        <position position="88"/>
    </location>
</feature>
<dbReference type="Proteomes" id="UP000695023">
    <property type="component" value="Unplaced"/>
</dbReference>
<accession>A0A9Y3S5I4</accession>
<evidence type="ECO:0000313" key="2">
    <source>
        <dbReference type="Proteomes" id="UP000695023"/>
    </source>
</evidence>
<sequence>MASSHSSSPVPRPSSGGRDGIYHKERDPSPPRYRHIRSLPDVCPKELTGKKMQQVLEMILSEVNPCDSDGEDLELQPDSDSELSDQSS</sequence>
<feature type="region of interest" description="Disordered" evidence="1">
    <location>
        <begin position="1"/>
        <end position="40"/>
    </location>
</feature>
<feature type="compositionally biased region" description="Basic and acidic residues" evidence="1">
    <location>
        <begin position="20"/>
        <end position="29"/>
    </location>
</feature>
<evidence type="ECO:0000313" key="3">
    <source>
        <dbReference type="RefSeq" id="XP_005755869.1"/>
    </source>
</evidence>
<organism evidence="2 3">
    <name type="scientific">Pundamilia nyererei</name>
    <dbReference type="NCBI Taxonomy" id="303518"/>
    <lineage>
        <taxon>Eukaryota</taxon>
        <taxon>Metazoa</taxon>
        <taxon>Chordata</taxon>
        <taxon>Craniata</taxon>
        <taxon>Vertebrata</taxon>
        <taxon>Euteleostomi</taxon>
        <taxon>Actinopterygii</taxon>
        <taxon>Neopterygii</taxon>
        <taxon>Teleostei</taxon>
        <taxon>Neoteleostei</taxon>
        <taxon>Acanthomorphata</taxon>
        <taxon>Ovalentaria</taxon>
        <taxon>Cichlomorphae</taxon>
        <taxon>Cichliformes</taxon>
        <taxon>Cichlidae</taxon>
        <taxon>African cichlids</taxon>
        <taxon>Pseudocrenilabrinae</taxon>
        <taxon>Haplochromini</taxon>
        <taxon>Pundamilia</taxon>
    </lineage>
</organism>
<feature type="compositionally biased region" description="Acidic residues" evidence="1">
    <location>
        <begin position="68"/>
        <end position="88"/>
    </location>
</feature>